<comment type="cofactor">
    <cofactor evidence="1">
        <name>Mn(2+)</name>
        <dbReference type="ChEBI" id="CHEBI:29035"/>
    </cofactor>
</comment>
<dbReference type="PANTHER" id="PTHR11276:SF28">
    <property type="entry name" value="DNA POLYMERASE LAMBDA"/>
    <property type="match status" value="1"/>
</dbReference>
<feature type="compositionally biased region" description="Polar residues" evidence="14">
    <location>
        <begin position="37"/>
        <end position="46"/>
    </location>
</feature>
<evidence type="ECO:0000256" key="3">
    <source>
        <dbReference type="ARBA" id="ARBA00016513"/>
    </source>
</evidence>
<comment type="caution">
    <text evidence="16">The sequence shown here is derived from an EMBL/GenBank/DDBJ whole genome shotgun (WGS) entry which is preliminary data.</text>
</comment>
<dbReference type="Pfam" id="PF14716">
    <property type="entry name" value="HHH_8"/>
    <property type="match status" value="1"/>
</dbReference>
<evidence type="ECO:0000256" key="4">
    <source>
        <dbReference type="ARBA" id="ARBA00022634"/>
    </source>
</evidence>
<organism evidence="16 17">
    <name type="scientific">Triangularia verruculosa</name>
    <dbReference type="NCBI Taxonomy" id="2587418"/>
    <lineage>
        <taxon>Eukaryota</taxon>
        <taxon>Fungi</taxon>
        <taxon>Dikarya</taxon>
        <taxon>Ascomycota</taxon>
        <taxon>Pezizomycotina</taxon>
        <taxon>Sordariomycetes</taxon>
        <taxon>Sordariomycetidae</taxon>
        <taxon>Sordariales</taxon>
        <taxon>Podosporaceae</taxon>
        <taxon>Triangularia</taxon>
    </lineage>
</organism>
<evidence type="ECO:0000256" key="9">
    <source>
        <dbReference type="ARBA" id="ARBA00022932"/>
    </source>
</evidence>
<dbReference type="AlphaFoldDB" id="A0AAN6XRK2"/>
<name>A0AAN6XRK2_9PEZI</name>
<evidence type="ECO:0000256" key="2">
    <source>
        <dbReference type="ARBA" id="ARBA00012417"/>
    </source>
</evidence>
<dbReference type="InterPro" id="IPR001357">
    <property type="entry name" value="BRCT_dom"/>
</dbReference>
<evidence type="ECO:0000256" key="8">
    <source>
        <dbReference type="ARBA" id="ARBA00022763"/>
    </source>
</evidence>
<feature type="compositionally biased region" description="Basic and acidic residues" evidence="14">
    <location>
        <begin position="346"/>
        <end position="367"/>
    </location>
</feature>
<evidence type="ECO:0000256" key="5">
    <source>
        <dbReference type="ARBA" id="ARBA00022679"/>
    </source>
</evidence>
<dbReference type="Gene3D" id="3.30.210.10">
    <property type="entry name" value="DNA polymerase, thumb domain"/>
    <property type="match status" value="1"/>
</dbReference>
<feature type="region of interest" description="Disordered" evidence="14">
    <location>
        <begin position="92"/>
        <end position="220"/>
    </location>
</feature>
<evidence type="ECO:0000256" key="1">
    <source>
        <dbReference type="ARBA" id="ARBA00001936"/>
    </source>
</evidence>
<evidence type="ECO:0000256" key="13">
    <source>
        <dbReference type="PIRSR" id="PIRSR622312-50"/>
    </source>
</evidence>
<dbReference type="InterPro" id="IPR036420">
    <property type="entry name" value="BRCT_dom_sf"/>
</dbReference>
<dbReference type="SUPFAM" id="SSF47802">
    <property type="entry name" value="DNA polymerase beta, N-terminal domain-like"/>
    <property type="match status" value="1"/>
</dbReference>
<dbReference type="InterPro" id="IPR018944">
    <property type="entry name" value="DNA_pol_lambd_fingers_domain"/>
</dbReference>
<evidence type="ECO:0000256" key="14">
    <source>
        <dbReference type="SAM" id="MobiDB-lite"/>
    </source>
</evidence>
<dbReference type="InterPro" id="IPR010996">
    <property type="entry name" value="HHH_MUS81"/>
</dbReference>
<dbReference type="InterPro" id="IPR022312">
    <property type="entry name" value="DNA_pol_X"/>
</dbReference>
<accession>A0AAN6XRK2</accession>
<keyword evidence="6" id="KW-0548">Nucleotidyltransferase</keyword>
<keyword evidence="4" id="KW-0237">DNA synthesis</keyword>
<dbReference type="Pfam" id="PF14791">
    <property type="entry name" value="DNA_pol_B_thumb"/>
    <property type="match status" value="1"/>
</dbReference>
<reference evidence="16" key="2">
    <citation type="submission" date="2023-05" db="EMBL/GenBank/DDBJ databases">
        <authorList>
            <consortium name="Lawrence Berkeley National Laboratory"/>
            <person name="Steindorff A."/>
            <person name="Hensen N."/>
            <person name="Bonometti L."/>
            <person name="Westerberg I."/>
            <person name="Brannstrom I.O."/>
            <person name="Guillou S."/>
            <person name="Cros-Aarteil S."/>
            <person name="Calhoun S."/>
            <person name="Haridas S."/>
            <person name="Kuo A."/>
            <person name="Mondo S."/>
            <person name="Pangilinan J."/>
            <person name="Riley R."/>
            <person name="Labutti K."/>
            <person name="Andreopoulos B."/>
            <person name="Lipzen A."/>
            <person name="Chen C."/>
            <person name="Yanf M."/>
            <person name="Daum C."/>
            <person name="Ng V."/>
            <person name="Clum A."/>
            <person name="Ohm R."/>
            <person name="Martin F."/>
            <person name="Silar P."/>
            <person name="Natvig D."/>
            <person name="Lalanne C."/>
            <person name="Gautier V."/>
            <person name="Ament-Velasquez S.L."/>
            <person name="Kruys A."/>
            <person name="Hutchinson M.I."/>
            <person name="Powell A.J."/>
            <person name="Barry K."/>
            <person name="Miller A.N."/>
            <person name="Grigoriev I.V."/>
            <person name="Debuchy R."/>
            <person name="Gladieux P."/>
            <person name="Thoren M.H."/>
            <person name="Johannesson H."/>
        </authorList>
    </citation>
    <scope>NUCLEOTIDE SEQUENCE</scope>
    <source>
        <strain evidence="16">CBS 315.58</strain>
    </source>
</reference>
<evidence type="ECO:0000313" key="16">
    <source>
        <dbReference type="EMBL" id="KAK4205258.1"/>
    </source>
</evidence>
<dbReference type="GO" id="GO:0003887">
    <property type="term" value="F:DNA-directed DNA polymerase activity"/>
    <property type="evidence" value="ECO:0007669"/>
    <property type="project" value="UniProtKB-KW"/>
</dbReference>
<dbReference type="GO" id="GO:0006303">
    <property type="term" value="P:double-strand break repair via nonhomologous end joining"/>
    <property type="evidence" value="ECO:0007669"/>
    <property type="project" value="TreeGrafter"/>
</dbReference>
<dbReference type="Gene3D" id="3.30.460.10">
    <property type="entry name" value="Beta Polymerase, domain 2"/>
    <property type="match status" value="1"/>
</dbReference>
<dbReference type="Gene3D" id="1.10.150.110">
    <property type="entry name" value="DNA polymerase beta, N-terminal domain-like"/>
    <property type="match status" value="1"/>
</dbReference>
<dbReference type="PRINTS" id="PR00869">
    <property type="entry name" value="DNAPOLX"/>
</dbReference>
<keyword evidence="8" id="KW-0227">DNA damage</keyword>
<dbReference type="InterPro" id="IPR028207">
    <property type="entry name" value="DNA_pol_B_palm_palm"/>
</dbReference>
<dbReference type="GO" id="GO:0016829">
    <property type="term" value="F:lyase activity"/>
    <property type="evidence" value="ECO:0007669"/>
    <property type="project" value="UniProtKB-KW"/>
</dbReference>
<evidence type="ECO:0000313" key="17">
    <source>
        <dbReference type="Proteomes" id="UP001303160"/>
    </source>
</evidence>
<proteinExistence type="predicted"/>
<evidence type="ECO:0000256" key="6">
    <source>
        <dbReference type="ARBA" id="ARBA00022695"/>
    </source>
</evidence>
<dbReference type="InterPro" id="IPR037160">
    <property type="entry name" value="DNA_Pol_thumb_sf"/>
</dbReference>
<keyword evidence="10" id="KW-0234">DNA repair</keyword>
<dbReference type="Pfam" id="PF14792">
    <property type="entry name" value="DNA_pol_B_palm"/>
    <property type="match status" value="1"/>
</dbReference>
<evidence type="ECO:0000256" key="12">
    <source>
        <dbReference type="ARBA" id="ARBA00049244"/>
    </source>
</evidence>
<feature type="compositionally biased region" description="Polar residues" evidence="14">
    <location>
        <begin position="183"/>
        <end position="194"/>
    </location>
</feature>
<dbReference type="CDD" id="cd00141">
    <property type="entry name" value="NT_POLXc"/>
    <property type="match status" value="1"/>
</dbReference>
<keyword evidence="7" id="KW-0235">DNA replication</keyword>
<dbReference type="Proteomes" id="UP001303160">
    <property type="component" value="Unassembled WGS sequence"/>
</dbReference>
<dbReference type="PROSITE" id="PS50172">
    <property type="entry name" value="BRCT"/>
    <property type="match status" value="1"/>
</dbReference>
<evidence type="ECO:0000256" key="10">
    <source>
        <dbReference type="ARBA" id="ARBA00023204"/>
    </source>
</evidence>
<dbReference type="InterPro" id="IPR002054">
    <property type="entry name" value="DNA-dir_DNA_pol_X"/>
</dbReference>
<evidence type="ECO:0000259" key="15">
    <source>
        <dbReference type="PROSITE" id="PS50172"/>
    </source>
</evidence>
<reference evidence="16" key="1">
    <citation type="journal article" date="2023" name="Mol. Phylogenet. Evol.">
        <title>Genome-scale phylogeny and comparative genomics of the fungal order Sordariales.</title>
        <authorList>
            <person name="Hensen N."/>
            <person name="Bonometti L."/>
            <person name="Westerberg I."/>
            <person name="Brannstrom I.O."/>
            <person name="Guillou S."/>
            <person name="Cros-Aarteil S."/>
            <person name="Calhoun S."/>
            <person name="Haridas S."/>
            <person name="Kuo A."/>
            <person name="Mondo S."/>
            <person name="Pangilinan J."/>
            <person name="Riley R."/>
            <person name="LaButti K."/>
            <person name="Andreopoulos B."/>
            <person name="Lipzen A."/>
            <person name="Chen C."/>
            <person name="Yan M."/>
            <person name="Daum C."/>
            <person name="Ng V."/>
            <person name="Clum A."/>
            <person name="Steindorff A."/>
            <person name="Ohm R.A."/>
            <person name="Martin F."/>
            <person name="Silar P."/>
            <person name="Natvig D.O."/>
            <person name="Lalanne C."/>
            <person name="Gautier V."/>
            <person name="Ament-Velasquez S.L."/>
            <person name="Kruys A."/>
            <person name="Hutchinson M.I."/>
            <person name="Powell A.J."/>
            <person name="Barry K."/>
            <person name="Miller A.N."/>
            <person name="Grigoriev I.V."/>
            <person name="Debuchy R."/>
            <person name="Gladieux P."/>
            <person name="Hiltunen Thoren M."/>
            <person name="Johannesson H."/>
        </authorList>
    </citation>
    <scope>NUCLEOTIDE SEQUENCE</scope>
    <source>
        <strain evidence="16">CBS 315.58</strain>
    </source>
</reference>
<evidence type="ECO:0000256" key="11">
    <source>
        <dbReference type="ARBA" id="ARBA00023239"/>
    </source>
</evidence>
<dbReference type="SUPFAM" id="SSF81585">
    <property type="entry name" value="PsbU/PolX domain-like"/>
    <property type="match status" value="1"/>
</dbReference>
<dbReference type="InterPro" id="IPR043519">
    <property type="entry name" value="NT_sf"/>
</dbReference>
<feature type="active site" description="Nucleophile; Schiff-base intermediate with DNA; for 5'-dRP lyase activity" evidence="13">
    <location>
        <position position="554"/>
    </location>
</feature>
<dbReference type="EMBL" id="MU863877">
    <property type="protein sequence ID" value="KAK4205258.1"/>
    <property type="molecule type" value="Genomic_DNA"/>
</dbReference>
<dbReference type="PRINTS" id="PR00870">
    <property type="entry name" value="DNAPOLXBETA"/>
</dbReference>
<keyword evidence="9" id="KW-0239">DNA-directed DNA polymerase</keyword>
<protein>
    <recommendedName>
        <fullName evidence="3">DNA polymerase lambda</fullName>
        <ecNumber evidence="2">2.7.7.7</ecNumber>
    </recommendedName>
</protein>
<feature type="compositionally biased region" description="Low complexity" evidence="14">
    <location>
        <begin position="484"/>
        <end position="494"/>
    </location>
</feature>
<dbReference type="SMART" id="SM00483">
    <property type="entry name" value="POLXc"/>
    <property type="match status" value="1"/>
</dbReference>
<feature type="region of interest" description="Disordered" evidence="14">
    <location>
        <begin position="334"/>
        <end position="405"/>
    </location>
</feature>
<dbReference type="InterPro" id="IPR002008">
    <property type="entry name" value="DNA_pol_X_beta-like"/>
</dbReference>
<sequence length="822" mass="91433">MASLPPQGSWASLRRRVPGRPFDSLFDQSARIIPSSMPESSSNQRSPMDEDPLLEEKVAFFDQLDALAKLDDEDDRIGAKEQQHRDKCKAFFRPGTVAAQENPVSSPRPHLRLRRTASVPTPTAPTPAPRGSAEIIKATPDSQSATDNTLTRARRRPLTDSATSIVAETPIPDSAQPRVPTSLRRSMTMPTSASAPGGAEQSPSASTALRKRKRSTSGKAIPEAAQIFRGLSFFYIPNDNIAPARKLRISKAQDYGAEWVRSLHSATHVIVDKHLSYSDIQKIPDFGLASSLVIVNDEYPIDSISFRTLLNPDQRRHRVSGLPSSTLESTIITVPSQESEPSLQIKEPRAIRRQDTAGSEETPRQEDSSLESSRRTRSKRVPSLGIEIQSSIPPPPSASTDSPKDELSCYIELLQQYKGLPLDNEDEDDHLQSTKDAQEDSDPESASEDDRARKKPATRSRTSLRKSIPFEGRFACNRGGTKDNPSSSSASNPNARTIEVLQSMCDYYTKINDHWRITAYRKAITTLRQQTTKKITTAEEAYTLPNIGHRIADKIEEICNTNTLRRLNYANQEPMDKVLDLFLKIHDVGLARANKWISQGYRTLDDLVKKADLTSNQKISIEHYTDLTSRIPRAEVAQLAAFVQREAFLLDPDVELVVGGSYRRGADSSGDVDFIITKRGTSSSSQLIPFMNSLISVLYEKGFLTATLSQSRRESEGSKFLGCCRLPPGGRWRRIDLLLVPETEYGAALIYFTGNDIFNRSLRLLAGKKGMRLNQRGLFGGVMRGKGRVKVTAEGELVEGGSERRIFEVLGVRWRAPEERWC</sequence>
<keyword evidence="5" id="KW-0808">Transferase</keyword>
<dbReference type="SUPFAM" id="SSF81301">
    <property type="entry name" value="Nucleotidyltransferase"/>
    <property type="match status" value="1"/>
</dbReference>
<dbReference type="PANTHER" id="PTHR11276">
    <property type="entry name" value="DNA POLYMERASE TYPE-X FAMILY MEMBER"/>
    <property type="match status" value="1"/>
</dbReference>
<evidence type="ECO:0000256" key="7">
    <source>
        <dbReference type="ARBA" id="ARBA00022705"/>
    </source>
</evidence>
<dbReference type="Gene3D" id="3.40.50.10190">
    <property type="entry name" value="BRCT domain"/>
    <property type="match status" value="1"/>
</dbReference>
<dbReference type="EC" id="2.7.7.7" evidence="2"/>
<feature type="compositionally biased region" description="Polar residues" evidence="14">
    <location>
        <begin position="140"/>
        <end position="151"/>
    </location>
</feature>
<dbReference type="InterPro" id="IPR029398">
    <property type="entry name" value="PolB_thumb"/>
</dbReference>
<dbReference type="Gene3D" id="1.10.150.20">
    <property type="entry name" value="5' to 3' exonuclease, C-terminal subdomain"/>
    <property type="match status" value="1"/>
</dbReference>
<dbReference type="InterPro" id="IPR027421">
    <property type="entry name" value="DNA_pol_lamdba_lyase_dom_sf"/>
</dbReference>
<gene>
    <name evidence="16" type="ORF">QBC40DRAFT_190251</name>
</gene>
<dbReference type="FunFam" id="1.10.150.110:FF:000005">
    <property type="entry name" value="DNA polymerase POL4"/>
    <property type="match status" value="1"/>
</dbReference>
<keyword evidence="17" id="KW-1185">Reference proteome</keyword>
<dbReference type="GO" id="GO:0003677">
    <property type="term" value="F:DNA binding"/>
    <property type="evidence" value="ECO:0007669"/>
    <property type="project" value="InterPro"/>
</dbReference>
<dbReference type="Pfam" id="PF10391">
    <property type="entry name" value="DNA_pol_lambd_f"/>
    <property type="match status" value="1"/>
</dbReference>
<feature type="region of interest" description="Disordered" evidence="14">
    <location>
        <begin position="25"/>
        <end position="53"/>
    </location>
</feature>
<feature type="compositionally biased region" description="Basic residues" evidence="14">
    <location>
        <begin position="453"/>
        <end position="464"/>
    </location>
</feature>
<dbReference type="GO" id="GO:0005634">
    <property type="term" value="C:nucleus"/>
    <property type="evidence" value="ECO:0007669"/>
    <property type="project" value="TreeGrafter"/>
</dbReference>
<feature type="region of interest" description="Disordered" evidence="14">
    <location>
        <begin position="422"/>
        <end position="494"/>
    </location>
</feature>
<feature type="domain" description="BRCT" evidence="15">
    <location>
        <begin position="223"/>
        <end position="317"/>
    </location>
</feature>
<comment type="catalytic activity">
    <reaction evidence="12">
        <text>DNA(n) + a 2'-deoxyribonucleoside 5'-triphosphate = DNA(n+1) + diphosphate</text>
        <dbReference type="Rhea" id="RHEA:22508"/>
        <dbReference type="Rhea" id="RHEA-COMP:17339"/>
        <dbReference type="Rhea" id="RHEA-COMP:17340"/>
        <dbReference type="ChEBI" id="CHEBI:33019"/>
        <dbReference type="ChEBI" id="CHEBI:61560"/>
        <dbReference type="ChEBI" id="CHEBI:173112"/>
        <dbReference type="EC" id="2.7.7.7"/>
    </reaction>
</comment>
<keyword evidence="11" id="KW-0456">Lyase</keyword>